<dbReference type="InterPro" id="IPR007528">
    <property type="entry name" value="RINT1_Tip20"/>
</dbReference>
<organism evidence="4 5">
    <name type="scientific">Rhizoctonia solani</name>
    <dbReference type="NCBI Taxonomy" id="456999"/>
    <lineage>
        <taxon>Eukaryota</taxon>
        <taxon>Fungi</taxon>
        <taxon>Dikarya</taxon>
        <taxon>Basidiomycota</taxon>
        <taxon>Agaricomycotina</taxon>
        <taxon>Agaricomycetes</taxon>
        <taxon>Cantharellales</taxon>
        <taxon>Ceratobasidiaceae</taxon>
        <taxon>Rhizoctonia</taxon>
    </lineage>
</organism>
<dbReference type="Gene3D" id="1.20.58.1420">
    <property type="entry name" value="Dsl1p vesicle tethering complex, Tip20p subunit, domain B"/>
    <property type="match status" value="1"/>
</dbReference>
<accession>A0A8H7HDG6</accession>
<keyword evidence="1" id="KW-0175">Coiled coil</keyword>
<dbReference type="GO" id="GO:0006890">
    <property type="term" value="P:retrograde vesicle-mediated transport, Golgi to endoplasmic reticulum"/>
    <property type="evidence" value="ECO:0007669"/>
    <property type="project" value="InterPro"/>
</dbReference>
<gene>
    <name evidence="4" type="ORF">RHS04_02514</name>
</gene>
<evidence type="ECO:0000313" key="4">
    <source>
        <dbReference type="EMBL" id="KAF8682740.1"/>
    </source>
</evidence>
<dbReference type="PANTHER" id="PTHR13520">
    <property type="entry name" value="RAD50-INTERACTING PROTEIN 1 RINT-1"/>
    <property type="match status" value="1"/>
</dbReference>
<dbReference type="Pfam" id="PF04437">
    <property type="entry name" value="RINT1_TIP1"/>
    <property type="match status" value="1"/>
</dbReference>
<dbReference type="EMBL" id="JACYCC010000035">
    <property type="protein sequence ID" value="KAF8682740.1"/>
    <property type="molecule type" value="Genomic_DNA"/>
</dbReference>
<dbReference type="GO" id="GO:0060628">
    <property type="term" value="P:regulation of ER to Golgi vesicle-mediated transport"/>
    <property type="evidence" value="ECO:0007669"/>
    <property type="project" value="TreeGrafter"/>
</dbReference>
<feature type="domain" description="Metallo-beta-lactamase" evidence="3">
    <location>
        <begin position="153"/>
        <end position="265"/>
    </location>
</feature>
<dbReference type="GO" id="GO:0006888">
    <property type="term" value="P:endoplasmic reticulum to Golgi vesicle-mediated transport"/>
    <property type="evidence" value="ECO:0007669"/>
    <property type="project" value="InterPro"/>
</dbReference>
<dbReference type="PANTHER" id="PTHR13520:SF0">
    <property type="entry name" value="RAD50-INTERACTING PROTEIN 1"/>
    <property type="match status" value="1"/>
</dbReference>
<dbReference type="Proteomes" id="UP000650582">
    <property type="component" value="Unassembled WGS sequence"/>
</dbReference>
<evidence type="ECO:0000313" key="5">
    <source>
        <dbReference type="Proteomes" id="UP000650582"/>
    </source>
</evidence>
<dbReference type="InterPro" id="IPR042044">
    <property type="entry name" value="EXOC6PINT-1/Sec15/Tip20_C_dom2"/>
</dbReference>
<feature type="compositionally biased region" description="Polar residues" evidence="2">
    <location>
        <begin position="272"/>
        <end position="301"/>
    </location>
</feature>
<sequence>MDIWLKKYDFSQGSSQHVSNITTQVSIDREYDANKLKPRARTHIHCRRPTSNHRTPFTRFAILPKAALTAPRPYLLSMPSGTVRTNPSPNIEFIFHGTGTSSSVPNIACITADPITCETCGSTLTPEGQKNRRRNTGGILRVLDENQATSKVVVIDVGKTFLSAAYDLFPRYGLRRIDAVILTHPHADGWTLKKSIQAYIDIYVSAFTFKEVQKSFPYLVAKEFATGGGDIPEFRWHIIKENESFRVDGVDFDITPIAVHHGRLFTSETEENGNMSTPNDTPIPSGTTTPARAPDNSTTLNSSRPSSERSSAEITEQRGPADALNGNGPKLSPKLKPTTIARLAPSNHASADKPKPYWCFGFIFGDFMVYMSDVSYIPEDAWKTIYSKSPKSANSNDLIPGCGRTTQARYKVLVVDCLKLEPHTSHFGLEGALDAAKQVNAQRTYMVGFSHRITHNDWDTIGEYIEGIKLDESRLKRPNVAEALRILPPPGEEGIKTLLSPPDASLSETRALEYLDSNFSTWESIEKLSSLDAEVQRTFVEARDLEKRLEDSQKSTDSFIYATVQRTGSLLDSAQELSLKRHLIADDILALRDELSPVDPKGKQTLLSELEELHKRIAELEGAKNYLQILERGLQLSEKAVQAIRQSATIVFTTAILDPFRDLSNFVSKADSLLANEDSESETPTIAKFLRDLRSSTWKEIKGVFSNRLVEASEKLSWPLPINLTGSSRSHVEAFQQAFIDLLSLQAEGEAIQTRNGAIDNRNERDGLYSLEALILPIALRFKFHFDGTRPTNRLDKPEWYFTHISNISHEHRGFMEHFIQPLIDKSPFHDINAQNEFTRLLFPILARKIRKSVPQLLAQPSLLAHTIYQALLFDAAVRESGFTLANTWEHREAKQHKVKEWPGVADVILSHKSWFDEWMDAERHFTEHQYNEIITSPDAFGFSNDGNEEFQADIRPTNSARRIKALLEQVTERYQPLPHYNQRARFLITVQVPILEAYYARISSSLDAFETLSSSFVRAVPGALAGQVGAGVDARKLTSGHEGLQRLLKAYASAFAIKGAMEEWGDSIFFLELWTEINERSALRAKVDAHPSLPQTAPTSTVEEIHGTLFDELISQYNSLVARAEDMIIRHICSEVEGELKGYFAKQWESSKDNDEGSIAVPATLVSPLTILTTHLSLLVKTLPSPTSASLYRRIASSIASHILYRSVLHFGRGHIVPSRGAVFAREVHLWIEASQMAMPNRRVEAAWQRLTDSAKLVSIPEGPEFEAAKNAVWRASDEQCVEFAELIGVKSLSRKDMQDALRARSDC</sequence>
<dbReference type="Gene3D" id="3.60.15.10">
    <property type="entry name" value="Ribonuclease Z/Hydroxyacylglutathione hydrolase-like"/>
    <property type="match status" value="2"/>
</dbReference>
<dbReference type="InterPro" id="IPR042042">
    <property type="entry name" value="Tip20p_domB"/>
</dbReference>
<dbReference type="PROSITE" id="PS51386">
    <property type="entry name" value="RINT1_TIP20"/>
    <property type="match status" value="1"/>
</dbReference>
<proteinExistence type="predicted"/>
<dbReference type="CDD" id="cd16279">
    <property type="entry name" value="metallo-hydrolase-like_MBL-fold"/>
    <property type="match status" value="1"/>
</dbReference>
<evidence type="ECO:0000256" key="2">
    <source>
        <dbReference type="SAM" id="MobiDB-lite"/>
    </source>
</evidence>
<name>A0A8H7HDG6_9AGAM</name>
<feature type="region of interest" description="Disordered" evidence="2">
    <location>
        <begin position="264"/>
        <end position="335"/>
    </location>
</feature>
<evidence type="ECO:0000259" key="3">
    <source>
        <dbReference type="Pfam" id="PF12706"/>
    </source>
</evidence>
<dbReference type="Gene3D" id="1.20.58.670">
    <property type="entry name" value="Dsl1p vesicle tethering complex, Tip20p subunit, domain D"/>
    <property type="match status" value="1"/>
</dbReference>
<reference evidence="4" key="1">
    <citation type="submission" date="2020-09" db="EMBL/GenBank/DDBJ databases">
        <title>Comparative genome analyses of four rice-infecting Rhizoctonia solani isolates reveal extensive enrichment of homogalacturonan modification genes.</title>
        <authorList>
            <person name="Lee D.-Y."/>
            <person name="Jeon J."/>
            <person name="Kim K.-T."/>
            <person name="Cheong K."/>
            <person name="Song H."/>
            <person name="Choi G."/>
            <person name="Ko J."/>
            <person name="Opiyo S.O."/>
            <person name="Zuo S."/>
            <person name="Madhav S."/>
            <person name="Lee Y.-H."/>
            <person name="Wang G.-L."/>
        </authorList>
    </citation>
    <scope>NUCLEOTIDE SEQUENCE</scope>
    <source>
        <strain evidence="4">AG1-IA YN-7</strain>
    </source>
</reference>
<feature type="coiled-coil region" evidence="1">
    <location>
        <begin position="603"/>
        <end position="630"/>
    </location>
</feature>
<dbReference type="GO" id="GO:0070939">
    <property type="term" value="C:Dsl1/NZR complex"/>
    <property type="evidence" value="ECO:0007669"/>
    <property type="project" value="InterPro"/>
</dbReference>
<evidence type="ECO:0000256" key="1">
    <source>
        <dbReference type="SAM" id="Coils"/>
    </source>
</evidence>
<comment type="caution">
    <text evidence="4">The sequence shown here is derived from an EMBL/GenBank/DDBJ whole genome shotgun (WGS) entry which is preliminary data.</text>
</comment>
<dbReference type="Pfam" id="PF12706">
    <property type="entry name" value="Lactamase_B_2"/>
    <property type="match status" value="1"/>
</dbReference>
<protein>
    <submittedName>
        <fullName evidence="4">RINT-1 / TIP-1 family</fullName>
    </submittedName>
</protein>
<dbReference type="SUPFAM" id="SSF56281">
    <property type="entry name" value="Metallo-hydrolase/oxidoreductase"/>
    <property type="match status" value="1"/>
</dbReference>
<dbReference type="InterPro" id="IPR001279">
    <property type="entry name" value="Metallo-B-lactamas"/>
</dbReference>
<dbReference type="InterPro" id="IPR036866">
    <property type="entry name" value="RibonucZ/Hydroxyglut_hydro"/>
</dbReference>